<dbReference type="SUPFAM" id="SSF55464">
    <property type="entry name" value="Origin of replication-binding domain, RBD-like"/>
    <property type="match status" value="1"/>
</dbReference>
<dbReference type="NCBIfam" id="NF041492">
    <property type="entry name" value="MobF"/>
    <property type="match status" value="1"/>
</dbReference>
<dbReference type="Proteomes" id="UP000038487">
    <property type="component" value="Unassembled WGS sequence"/>
</dbReference>
<dbReference type="SUPFAM" id="SSF52540">
    <property type="entry name" value="P-loop containing nucleoside triphosphate hydrolases"/>
    <property type="match status" value="2"/>
</dbReference>
<proteinExistence type="predicted"/>
<feature type="region of interest" description="Disordered" evidence="2">
    <location>
        <begin position="1882"/>
        <end position="1917"/>
    </location>
</feature>
<gene>
    <name evidence="4" type="ORF">ERS075527_05482</name>
</gene>
<dbReference type="CDD" id="cd18809">
    <property type="entry name" value="SF1_C_RecD"/>
    <property type="match status" value="1"/>
</dbReference>
<feature type="coiled-coil region" evidence="1">
    <location>
        <begin position="1442"/>
        <end position="1472"/>
    </location>
</feature>
<keyword evidence="1" id="KW-0175">Coiled coil</keyword>
<protein>
    <submittedName>
        <fullName evidence="4">TrwC relaxase</fullName>
    </submittedName>
</protein>
<reference evidence="4 5" key="1">
    <citation type="submission" date="2015-03" db="EMBL/GenBank/DDBJ databases">
        <authorList>
            <consortium name="Pathogen Informatics"/>
            <person name="Murphy D."/>
        </authorList>
    </citation>
    <scope>NUCLEOTIDE SEQUENCE [LARGE SCALE GENOMIC DNA]</scope>
    <source>
        <strain evidence="4 5">PAP036</strain>
    </source>
</reference>
<dbReference type="Pfam" id="PF13604">
    <property type="entry name" value="AAA_30"/>
    <property type="match status" value="1"/>
</dbReference>
<evidence type="ECO:0000313" key="4">
    <source>
        <dbReference type="EMBL" id="CPT71391.1"/>
    </source>
</evidence>
<comment type="caution">
    <text evidence="4">The sequence shown here is derived from an EMBL/GenBank/DDBJ whole genome shotgun (WGS) entry which is preliminary data.</text>
</comment>
<feature type="compositionally biased region" description="Low complexity" evidence="2">
    <location>
        <begin position="1891"/>
        <end position="1901"/>
    </location>
</feature>
<evidence type="ECO:0000259" key="3">
    <source>
        <dbReference type="Pfam" id="PF08751"/>
    </source>
</evidence>
<dbReference type="Gene3D" id="3.40.50.300">
    <property type="entry name" value="P-loop containing nucleotide triphosphate hydrolases"/>
    <property type="match status" value="2"/>
</dbReference>
<sequence>MCVTATCHKLTAGDGYEYLTRQVAAHDSTEKGRMSLADYYHAKGEAPGRWVGSGLKYLGEPAGRSLTDEERQDWTVDEGSEVTAEQMKALFGLGQHPNAEQIATKAVAAGVHPDVAKKIPQLGRPFPIYTKASEYRKACAEAFGAHNESVGRAAAAAIDDDVRAHIRSEVARGMFAQQHGRQPDALELTTFIAEHSRPATIAVSGHDWCASPVKSVSTLWAVCGTRERQLIELAQDLAGQGAIQSMERNSLFTRMGAQGVQQLDATGFIGTAFTHRQSRANNPDLHTHYALSAKCRAIGPDGVPRWLAMDGRPFYKSLVAMSETYNSLLEAYLIEFLGVQFVERPTEPGKRPIREIAGISPELMEFWSQRAKMIDDRLAELTIKFQREVGREPTAAEAYDLSQRATLETRQAKMEPQSFAEQRETWHREAVEVLGSEKALAEMLTNTLGRQQHRTQEPVSAEWIDDKATQLLATVAESRAKWQWAHVHAEAWRIARAEGVAHQPDIAEQLTNAALGRSIRVASTALDGELNEPDFLRRRNGESVYTTHGTDMYTSADIVAAERRIVAAATERGARHIDADSIDMALLEHAANSDFALNADQAALVRALGSSTAGVRLALAPAGTGKTTAMSVLSHAWADSGGTVLGLAPTAAAAEILGAEIGTNADTLAKYVHCTTHPEHPVPAWFDRIDHNSLILVDEAGMAATLDLDRLIAHARGRGATIVLIGDDQQLASISAGGVLRDIAHVSGATTLTTVVRFADPAESAASLALRQADPAALGFYLDNERVHIGSDAAAADMAYTAWRADIDEGIDSIMLAPTTATVTELNQRAQADRIARTGRRAGRASSLRDGTRAHVGDVVFTRKNDRRLTISGTDYVRNRYRWTVREVHRDGSLTVQQITKSTKPGRIVRLPSSYTARHVTLGYAATVHAAQGLTTMRCHLIGAASLTRQLLYVAMTRGKLGNHIYFSTAEHDPHKIISASALLPETATEILTKILERDGSQHSATSAQRDAQNPFLRLAHAASYYSDAVESCAEHQLGADIMAAIDQGANELYPQLAEAGAWPALRKHLALRALPDQDAKTALDVLAAAITRRELDTADDPAAVLHWRIQQRPGAQGPLPWLTAIPAELQQQPDTAIYLHARFSRVRDLADEVHTAALAWTSDTAPRWAQALHAADPALTARIAVFRAACGIDDADQRLTGPDQYAVTLRNHQAVLMKAAAAALPGLDAGRSRWTDAVRHLDPRLPDDPYWTQLTHLLDDIERDGFDVSQILEAAATKPLPADMPAAALWWRALRAIHGDTRPSSAAPAELLELWTMEKNLADQLADLETAQADPTHWATPNLAAIKDRYGQLLSEYRRQEPHHRAVTDAYQHWLAADRELTAANRTAGRENPADTDERRARAAGAEQAARDILHHAQQEREHALGGTEPVTDTMLTELVDEALQADRRLLEDTRNRLQRARTRARSAEQQAVIEAVKDTGRTSRGEEDDLTQIRLAYTLLEDAAHTHARTPRPSIDQSGLNAAQIVAARDLARSPYTLNVLTGTPEDTRAVLDSIRAGAARQQRTVHDITAADTIGADDMLDAIVLVSDADRWELPALHRLAETARREHAKLILAGDPQTASATPHFRVLAAELPWTQAAPEQRQAATPEVVLASTAQEATTSAIHAAQHDQAAGVDAVILAAGPQHADALNTAVHERSSAARDRVAIGWHHLGVGDIITTTAPTETAEGTAVAPGGRWTITELGPAAATAKAIRRDDPSVTITVDEHTPYELGYAQTAHTYAAGPAAARIHLPIDEHTTGADLHTSHHAASTLYVAANSAEEAADVIADAQARDARPRLALDTKAEDAQRKIDNSEKVSPIDKLALQLVDKRAQLKAAATEHYRQWTARQQRAAQARQRAADRGRSNDGPGLSL</sequence>
<evidence type="ECO:0000256" key="1">
    <source>
        <dbReference type="SAM" id="Coils"/>
    </source>
</evidence>
<evidence type="ECO:0000256" key="2">
    <source>
        <dbReference type="SAM" id="MobiDB-lite"/>
    </source>
</evidence>
<dbReference type="InterPro" id="IPR014862">
    <property type="entry name" value="TrwC"/>
</dbReference>
<dbReference type="Pfam" id="PF08751">
    <property type="entry name" value="TrwC"/>
    <property type="match status" value="1"/>
</dbReference>
<evidence type="ECO:0000313" key="5">
    <source>
        <dbReference type="Proteomes" id="UP000038487"/>
    </source>
</evidence>
<organism evidence="4 5">
    <name type="scientific">Mycobacteroides abscessus</name>
    <dbReference type="NCBI Taxonomy" id="36809"/>
    <lineage>
        <taxon>Bacteria</taxon>
        <taxon>Bacillati</taxon>
        <taxon>Actinomycetota</taxon>
        <taxon>Actinomycetes</taxon>
        <taxon>Mycobacteriales</taxon>
        <taxon>Mycobacteriaceae</taxon>
        <taxon>Mycobacteroides</taxon>
    </lineage>
</organism>
<name>A0AB33T9N8_9MYCO</name>
<accession>A0AB33T9N8</accession>
<dbReference type="InterPro" id="IPR027417">
    <property type="entry name" value="P-loop_NTPase"/>
</dbReference>
<dbReference type="Gene3D" id="2.30.30.940">
    <property type="match status" value="1"/>
</dbReference>
<feature type="domain" description="TrwC relaxase" evidence="3">
    <location>
        <begin position="12"/>
        <end position="432"/>
    </location>
</feature>
<dbReference type="EMBL" id="CSUW01000024">
    <property type="protein sequence ID" value="CPT71391.1"/>
    <property type="molecule type" value="Genomic_DNA"/>
</dbReference>